<dbReference type="PANTHER" id="PTHR24057">
    <property type="entry name" value="GLYCOGEN SYNTHASE KINASE-3 ALPHA"/>
    <property type="match status" value="1"/>
</dbReference>
<reference evidence="15" key="1">
    <citation type="journal article" date="2023" name="Science">
        <title>Elucidation of the pathway for biosynthesis of saponin adjuvants from the soapbark tree.</title>
        <authorList>
            <person name="Reed J."/>
            <person name="Orme A."/>
            <person name="El-Demerdash A."/>
            <person name="Owen C."/>
            <person name="Martin L.B.B."/>
            <person name="Misra R.C."/>
            <person name="Kikuchi S."/>
            <person name="Rejzek M."/>
            <person name="Martin A.C."/>
            <person name="Harkess A."/>
            <person name="Leebens-Mack J."/>
            <person name="Louveau T."/>
            <person name="Stephenson M.J."/>
            <person name="Osbourn A."/>
        </authorList>
    </citation>
    <scope>NUCLEOTIDE SEQUENCE</scope>
    <source>
        <strain evidence="15">S10</strain>
    </source>
</reference>
<keyword evidence="16" id="KW-1185">Reference proteome</keyword>
<dbReference type="FunFam" id="1.10.510.10:FF:000082">
    <property type="entry name" value="Shaggy-related protein kinase kappa"/>
    <property type="match status" value="1"/>
</dbReference>
<dbReference type="Pfam" id="PF00069">
    <property type="entry name" value="Pkinase"/>
    <property type="match status" value="1"/>
</dbReference>
<proteinExistence type="inferred from homology"/>
<evidence type="ECO:0000256" key="5">
    <source>
        <dbReference type="ARBA" id="ARBA00022679"/>
    </source>
</evidence>
<evidence type="ECO:0000256" key="4">
    <source>
        <dbReference type="ARBA" id="ARBA00022553"/>
    </source>
</evidence>
<keyword evidence="6 11" id="KW-0547">Nucleotide-binding</keyword>
<gene>
    <name evidence="15" type="ORF">O6P43_027189</name>
</gene>
<dbReference type="InterPro" id="IPR011009">
    <property type="entry name" value="Kinase-like_dom_sf"/>
</dbReference>
<dbReference type="KEGG" id="qsa:O6P43_027189"/>
<organism evidence="15 16">
    <name type="scientific">Quillaja saponaria</name>
    <name type="common">Soap bark tree</name>
    <dbReference type="NCBI Taxonomy" id="32244"/>
    <lineage>
        <taxon>Eukaryota</taxon>
        <taxon>Viridiplantae</taxon>
        <taxon>Streptophyta</taxon>
        <taxon>Embryophyta</taxon>
        <taxon>Tracheophyta</taxon>
        <taxon>Spermatophyta</taxon>
        <taxon>Magnoliopsida</taxon>
        <taxon>eudicotyledons</taxon>
        <taxon>Gunneridae</taxon>
        <taxon>Pentapetalae</taxon>
        <taxon>rosids</taxon>
        <taxon>fabids</taxon>
        <taxon>Fabales</taxon>
        <taxon>Quillajaceae</taxon>
        <taxon>Quillaja</taxon>
    </lineage>
</organism>
<keyword evidence="5" id="KW-0808">Transferase</keyword>
<dbReference type="GO" id="GO:0005634">
    <property type="term" value="C:nucleus"/>
    <property type="evidence" value="ECO:0007669"/>
    <property type="project" value="TreeGrafter"/>
</dbReference>
<protein>
    <recommendedName>
        <fullName evidence="2">non-specific serine/threonine protein kinase</fullName>
        <ecNumber evidence="2">2.7.11.1</ecNumber>
    </recommendedName>
</protein>
<evidence type="ECO:0000256" key="1">
    <source>
        <dbReference type="ARBA" id="ARBA00005527"/>
    </source>
</evidence>
<dbReference type="AlphaFoldDB" id="A0AAD7L3W5"/>
<dbReference type="SUPFAM" id="SSF56112">
    <property type="entry name" value="Protein kinase-like (PK-like)"/>
    <property type="match status" value="1"/>
</dbReference>
<evidence type="ECO:0000256" key="2">
    <source>
        <dbReference type="ARBA" id="ARBA00012513"/>
    </source>
</evidence>
<dbReference type="FunFam" id="3.30.200.20:FF:000009">
    <property type="entry name" value="Glycogen synthase kinase-3 beta"/>
    <property type="match status" value="1"/>
</dbReference>
<dbReference type="PROSITE" id="PS00107">
    <property type="entry name" value="PROTEIN_KINASE_ATP"/>
    <property type="match status" value="1"/>
</dbReference>
<comment type="similarity">
    <text evidence="1">Belongs to the protein kinase superfamily. CMGC Ser/Thr protein kinase family. GSK-3 subfamily.</text>
</comment>
<dbReference type="PROSITE" id="PS00108">
    <property type="entry name" value="PROTEIN_KINASE_ST"/>
    <property type="match status" value="1"/>
</dbReference>
<dbReference type="PANTHER" id="PTHR24057:SF60">
    <property type="entry name" value="SHAGGY-RELATED PROTEIN KINASE THETA"/>
    <property type="match status" value="1"/>
</dbReference>
<evidence type="ECO:0000313" key="15">
    <source>
        <dbReference type="EMBL" id="KAJ7951094.1"/>
    </source>
</evidence>
<dbReference type="EC" id="2.7.11.1" evidence="2"/>
<dbReference type="GO" id="GO:0004674">
    <property type="term" value="F:protein serine/threonine kinase activity"/>
    <property type="evidence" value="ECO:0007669"/>
    <property type="project" value="UniProtKB-KW"/>
</dbReference>
<evidence type="ECO:0000313" key="16">
    <source>
        <dbReference type="Proteomes" id="UP001163823"/>
    </source>
</evidence>
<dbReference type="InterPro" id="IPR008271">
    <property type="entry name" value="Ser/Thr_kinase_AS"/>
</dbReference>
<evidence type="ECO:0000256" key="11">
    <source>
        <dbReference type="PROSITE-ProRule" id="PRU10141"/>
    </source>
</evidence>
<evidence type="ECO:0000256" key="9">
    <source>
        <dbReference type="ARBA" id="ARBA00047899"/>
    </source>
</evidence>
<dbReference type="InterPro" id="IPR000719">
    <property type="entry name" value="Prot_kinase_dom"/>
</dbReference>
<feature type="region of interest" description="Disordered" evidence="13">
    <location>
        <begin position="1"/>
        <end position="70"/>
    </location>
</feature>
<comment type="catalytic activity">
    <reaction evidence="9">
        <text>L-threonyl-[protein] + ATP = O-phospho-L-threonyl-[protein] + ADP + H(+)</text>
        <dbReference type="Rhea" id="RHEA:46608"/>
        <dbReference type="Rhea" id="RHEA-COMP:11060"/>
        <dbReference type="Rhea" id="RHEA-COMP:11605"/>
        <dbReference type="ChEBI" id="CHEBI:15378"/>
        <dbReference type="ChEBI" id="CHEBI:30013"/>
        <dbReference type="ChEBI" id="CHEBI:30616"/>
        <dbReference type="ChEBI" id="CHEBI:61977"/>
        <dbReference type="ChEBI" id="CHEBI:456216"/>
        <dbReference type="EC" id="2.7.11.1"/>
    </reaction>
</comment>
<evidence type="ECO:0000256" key="3">
    <source>
        <dbReference type="ARBA" id="ARBA00022527"/>
    </source>
</evidence>
<dbReference type="Gene3D" id="3.30.200.20">
    <property type="entry name" value="Phosphorylase Kinase, domain 1"/>
    <property type="match status" value="1"/>
</dbReference>
<keyword evidence="3 12" id="KW-0723">Serine/threonine-protein kinase</keyword>
<dbReference type="CDD" id="cd14137">
    <property type="entry name" value="STKc_GSK3"/>
    <property type="match status" value="1"/>
</dbReference>
<sequence length="469" mass="52815">MNMMRRLKSIASGRTSISSDPGGDSSTKRVKVDLEPEHKVTEGSNPVETSGTGREQRTEAAEETTAGTSDISTVARTEKSGCDHLPKELHEMRIRDEKGNGHDEKDMEATVINGNGTETGQIITTAIGGRDGQPKQTISYMAERVVGTGSFGVVYQAKCLENGEAVAIKKVLQDRRYKNRELQIMRMLDHPNVVQLKHCFFSTTEKDELYLNLVLEYISETVYRVSKHYARMHQHVPIIYVQLYTYQICRALNYMHHVVGVCHRDIKPQNLLVNPHTHQLKICDFGSAKMVVPGEPNISYICSRYYRAPELIFGATEYTTAIDIWSAGCVLAELLLGQPLFPGESGVDQLVEIIKILGTPTREEIKCMNPHYTEFKFPQIKAHPWHKVFHKRMPHEAVDLVSRLLQYSPNLRCTALEACAHSFFDDLRDPNASLPNGRALPPLFNFTAQELAGAPAELRHRLIPEHARN</sequence>
<accession>A0AAD7L3W5</accession>
<evidence type="ECO:0000256" key="13">
    <source>
        <dbReference type="SAM" id="MobiDB-lite"/>
    </source>
</evidence>
<dbReference type="SMART" id="SM00220">
    <property type="entry name" value="S_TKc"/>
    <property type="match status" value="1"/>
</dbReference>
<evidence type="ECO:0000256" key="12">
    <source>
        <dbReference type="RuleBase" id="RU000304"/>
    </source>
</evidence>
<dbReference type="EMBL" id="JARAOO010000011">
    <property type="protein sequence ID" value="KAJ7951094.1"/>
    <property type="molecule type" value="Genomic_DNA"/>
</dbReference>
<evidence type="ECO:0000259" key="14">
    <source>
        <dbReference type="PROSITE" id="PS50011"/>
    </source>
</evidence>
<dbReference type="PROSITE" id="PS50011">
    <property type="entry name" value="PROTEIN_KINASE_DOM"/>
    <property type="match status" value="1"/>
</dbReference>
<dbReference type="Gene3D" id="1.10.510.10">
    <property type="entry name" value="Transferase(Phosphotransferase) domain 1"/>
    <property type="match status" value="1"/>
</dbReference>
<name>A0AAD7L3W5_QUISA</name>
<evidence type="ECO:0000256" key="7">
    <source>
        <dbReference type="ARBA" id="ARBA00022777"/>
    </source>
</evidence>
<evidence type="ECO:0000256" key="8">
    <source>
        <dbReference type="ARBA" id="ARBA00022840"/>
    </source>
</evidence>
<comment type="catalytic activity">
    <reaction evidence="10">
        <text>L-seryl-[protein] + ATP = O-phospho-L-seryl-[protein] + ADP + H(+)</text>
        <dbReference type="Rhea" id="RHEA:17989"/>
        <dbReference type="Rhea" id="RHEA-COMP:9863"/>
        <dbReference type="Rhea" id="RHEA-COMP:11604"/>
        <dbReference type="ChEBI" id="CHEBI:15378"/>
        <dbReference type="ChEBI" id="CHEBI:29999"/>
        <dbReference type="ChEBI" id="CHEBI:30616"/>
        <dbReference type="ChEBI" id="CHEBI:83421"/>
        <dbReference type="ChEBI" id="CHEBI:456216"/>
        <dbReference type="EC" id="2.7.11.1"/>
    </reaction>
</comment>
<evidence type="ECO:0000256" key="6">
    <source>
        <dbReference type="ARBA" id="ARBA00022741"/>
    </source>
</evidence>
<keyword evidence="8 11" id="KW-0067">ATP-binding</keyword>
<evidence type="ECO:0000256" key="10">
    <source>
        <dbReference type="ARBA" id="ARBA00048679"/>
    </source>
</evidence>
<comment type="caution">
    <text evidence="15">The sequence shown here is derived from an EMBL/GenBank/DDBJ whole genome shotgun (WGS) entry which is preliminary data.</text>
</comment>
<keyword evidence="4" id="KW-0597">Phosphoprotein</keyword>
<dbReference type="InterPro" id="IPR050591">
    <property type="entry name" value="GSK-3"/>
</dbReference>
<dbReference type="InterPro" id="IPR017441">
    <property type="entry name" value="Protein_kinase_ATP_BS"/>
</dbReference>
<dbReference type="GO" id="GO:0030154">
    <property type="term" value="P:cell differentiation"/>
    <property type="evidence" value="ECO:0007669"/>
    <property type="project" value="TreeGrafter"/>
</dbReference>
<dbReference type="GO" id="GO:0007165">
    <property type="term" value="P:signal transduction"/>
    <property type="evidence" value="ECO:0007669"/>
    <property type="project" value="TreeGrafter"/>
</dbReference>
<feature type="domain" description="Protein kinase" evidence="14">
    <location>
        <begin position="140"/>
        <end position="424"/>
    </location>
</feature>
<dbReference type="InterPro" id="IPR039192">
    <property type="entry name" value="STKc_GSK3"/>
</dbReference>
<feature type="compositionally biased region" description="Polar residues" evidence="13">
    <location>
        <begin position="42"/>
        <end position="53"/>
    </location>
</feature>
<dbReference type="GO" id="GO:0005524">
    <property type="term" value="F:ATP binding"/>
    <property type="evidence" value="ECO:0007669"/>
    <property type="project" value="UniProtKB-UniRule"/>
</dbReference>
<feature type="binding site" evidence="11">
    <location>
        <position position="170"/>
    </location>
    <ligand>
        <name>ATP</name>
        <dbReference type="ChEBI" id="CHEBI:30616"/>
    </ligand>
</feature>
<dbReference type="GO" id="GO:0005737">
    <property type="term" value="C:cytoplasm"/>
    <property type="evidence" value="ECO:0007669"/>
    <property type="project" value="TreeGrafter"/>
</dbReference>
<feature type="compositionally biased region" description="Basic and acidic residues" evidence="13">
    <location>
        <begin position="26"/>
        <end position="41"/>
    </location>
</feature>
<dbReference type="Proteomes" id="UP001163823">
    <property type="component" value="Chromosome 11"/>
</dbReference>
<keyword evidence="7 15" id="KW-0418">Kinase</keyword>